<dbReference type="OrthoDB" id="9790815at2"/>
<dbReference type="GO" id="GO:0005829">
    <property type="term" value="C:cytosol"/>
    <property type="evidence" value="ECO:0007669"/>
    <property type="project" value="TreeGrafter"/>
</dbReference>
<keyword evidence="3" id="KW-1185">Reference proteome</keyword>
<evidence type="ECO:0000313" key="2">
    <source>
        <dbReference type="EMBL" id="AXY25995.1"/>
    </source>
</evidence>
<dbReference type="InterPro" id="IPR015943">
    <property type="entry name" value="WD40/YVTN_repeat-like_dom_sf"/>
</dbReference>
<dbReference type="Proteomes" id="UP000263232">
    <property type="component" value="Chromosome"/>
</dbReference>
<dbReference type="KEGG" id="abae:CL176_08275"/>
<dbReference type="AlphaFoldDB" id="A0A347WLN8"/>
<gene>
    <name evidence="2" type="ORF">CL176_08275</name>
</gene>
<sequence length="344" mass="38256">MTQEFILGGYTKRDNEGFHQVFFNPNDGTFSKTALIGKLNNPTFVALNDDKTLLFAIHQDGEKAGLVVFNKIENKQWEQIDQCMATDIPGCHVSWREESQTVYVANYHEGSIDVYAFKDNTLSHIQRVSHSGSSVHPNQTKPHIHYTGMNQDHTLLFACDLGTDIVATYTIGSDGQISLKHEYKLEAGTGPRHLVFHPSYKYMYVIGELANTTTVLSVSESGKLKALQSVANVDTANSPDNTAGAAIRLTSDGKFLYTSTRYNDTISVYGVSEDGSELTPIERVDSVGQVPRDFILDETEQYVLVAHQDSDHITVFSRDAETGRLKYRHNETYAPECVCICPAS</sequence>
<protein>
    <recommendedName>
        <fullName evidence="4">6-phosphogluconolactonase</fullName>
    </recommendedName>
</protein>
<dbReference type="Gene3D" id="2.130.10.10">
    <property type="entry name" value="YVTN repeat-like/Quinoprotein amine dehydrogenase"/>
    <property type="match status" value="1"/>
</dbReference>
<dbReference type="InterPro" id="IPR011048">
    <property type="entry name" value="Haem_d1_sf"/>
</dbReference>
<proteinExistence type="inferred from homology"/>
<dbReference type="GO" id="GO:0017057">
    <property type="term" value="F:6-phosphogluconolactonase activity"/>
    <property type="evidence" value="ECO:0007669"/>
    <property type="project" value="TreeGrafter"/>
</dbReference>
<dbReference type="Pfam" id="PF10282">
    <property type="entry name" value="Lactonase"/>
    <property type="match status" value="1"/>
</dbReference>
<dbReference type="RefSeq" id="WP_118990895.1">
    <property type="nucleotide sequence ID" value="NZ_CP023434.1"/>
</dbReference>
<dbReference type="SUPFAM" id="SSF51004">
    <property type="entry name" value="C-terminal (heme d1) domain of cytochrome cd1-nitrite reductase"/>
    <property type="match status" value="1"/>
</dbReference>
<organism evidence="2 3">
    <name type="scientific">Suicoccus acidiformans</name>
    <dbReference type="NCBI Taxonomy" id="2036206"/>
    <lineage>
        <taxon>Bacteria</taxon>
        <taxon>Bacillati</taxon>
        <taxon>Bacillota</taxon>
        <taxon>Bacilli</taxon>
        <taxon>Lactobacillales</taxon>
        <taxon>Aerococcaceae</taxon>
        <taxon>Suicoccus</taxon>
    </lineage>
</organism>
<evidence type="ECO:0000256" key="1">
    <source>
        <dbReference type="ARBA" id="ARBA00005564"/>
    </source>
</evidence>
<dbReference type="EMBL" id="CP023434">
    <property type="protein sequence ID" value="AXY25995.1"/>
    <property type="molecule type" value="Genomic_DNA"/>
</dbReference>
<evidence type="ECO:0008006" key="4">
    <source>
        <dbReference type="Google" id="ProtNLM"/>
    </source>
</evidence>
<comment type="similarity">
    <text evidence="1">Belongs to the cycloisomerase 2 family.</text>
</comment>
<dbReference type="InterPro" id="IPR019405">
    <property type="entry name" value="Lactonase_7-beta_prop"/>
</dbReference>
<evidence type="ECO:0000313" key="3">
    <source>
        <dbReference type="Proteomes" id="UP000263232"/>
    </source>
</evidence>
<reference evidence="2 3" key="1">
    <citation type="submission" date="2017-09" db="EMBL/GenBank/DDBJ databases">
        <title>Complete genome sequence of Oxytococcus suis strain ZY16052.</title>
        <authorList>
            <person name="Li F."/>
        </authorList>
    </citation>
    <scope>NUCLEOTIDE SEQUENCE [LARGE SCALE GENOMIC DNA]</scope>
    <source>
        <strain evidence="2 3">ZY16052</strain>
    </source>
</reference>
<accession>A0A347WLN8</accession>
<name>A0A347WLN8_9LACT</name>
<dbReference type="PANTHER" id="PTHR30344:SF1">
    <property type="entry name" value="6-PHOSPHOGLUCONOLACTONASE"/>
    <property type="match status" value="1"/>
</dbReference>
<dbReference type="InterPro" id="IPR050282">
    <property type="entry name" value="Cycloisomerase_2"/>
</dbReference>
<dbReference type="PANTHER" id="PTHR30344">
    <property type="entry name" value="6-PHOSPHOGLUCONOLACTONASE-RELATED"/>
    <property type="match status" value="1"/>
</dbReference>